<dbReference type="Pfam" id="PF13671">
    <property type="entry name" value="AAA_33"/>
    <property type="match status" value="1"/>
</dbReference>
<gene>
    <name evidence="1" type="ORF">HUF19_10175</name>
</gene>
<evidence type="ECO:0000313" key="1">
    <source>
        <dbReference type="EMBL" id="UXD87781.1"/>
    </source>
</evidence>
<dbReference type="GO" id="GO:0005524">
    <property type="term" value="F:ATP binding"/>
    <property type="evidence" value="ECO:0007669"/>
    <property type="project" value="UniProtKB-KW"/>
</dbReference>
<sequence length="162" mass="18986">MASGMLVFFCGKMGAGKSTLARQLSQEKNTILISEDQWLAALYPQQIHTIKDYLRCSSQLKNILNDHISQLLNNGLTLILDFPGNTIEQRRWFKHLIDNTQCRHRLICLDHSDERCLKQIAKRRKEQPQRAAFDNEETFYHLSQYFQLPTEDEGFTVEWPED</sequence>
<dbReference type="Gene3D" id="3.40.50.300">
    <property type="entry name" value="P-loop containing nucleotide triphosphate hydrolases"/>
    <property type="match status" value="1"/>
</dbReference>
<dbReference type="Proteomes" id="UP001065322">
    <property type="component" value="Chromosome"/>
</dbReference>
<proteinExistence type="predicted"/>
<dbReference type="RefSeq" id="WP_260996559.1">
    <property type="nucleotide sequence ID" value="NZ_CP054475.1"/>
</dbReference>
<reference evidence="2" key="1">
    <citation type="submission" date="2020-06" db="EMBL/GenBank/DDBJ databases">
        <title>Thalassolituus marinus alknpb1M-1, a hydrocarbon-degrading bacterium isolated from the deep-sea overlying water using an in-situ strategy from the South China Sea basin.</title>
        <authorList>
            <person name="Dong C."/>
            <person name="Chen Y."/>
            <person name="Shao Z."/>
        </authorList>
    </citation>
    <scope>NUCLEOTIDE SEQUENCE [LARGE SCALE GENOMIC DNA]</scope>
    <source>
        <strain evidence="2">alknpb1M-1</strain>
    </source>
</reference>
<accession>A0ABY6A9W2</accession>
<protein>
    <submittedName>
        <fullName evidence="1">ATP-binding protein</fullName>
    </submittedName>
</protein>
<evidence type="ECO:0000313" key="2">
    <source>
        <dbReference type="Proteomes" id="UP001065322"/>
    </source>
</evidence>
<keyword evidence="2" id="KW-1185">Reference proteome</keyword>
<dbReference type="SUPFAM" id="SSF52540">
    <property type="entry name" value="P-loop containing nucleoside triphosphate hydrolases"/>
    <property type="match status" value="1"/>
</dbReference>
<dbReference type="EMBL" id="CP054475">
    <property type="protein sequence ID" value="UXD87781.1"/>
    <property type="molecule type" value="Genomic_DNA"/>
</dbReference>
<name>A0ABY6A9W2_9GAMM</name>
<keyword evidence="1" id="KW-0067">ATP-binding</keyword>
<keyword evidence="1" id="KW-0547">Nucleotide-binding</keyword>
<dbReference type="InterPro" id="IPR027417">
    <property type="entry name" value="P-loop_NTPase"/>
</dbReference>
<organism evidence="1 2">
    <name type="scientific">Thalassolituus hydrocarboniclasticus</name>
    <dbReference type="NCBI Taxonomy" id="2742796"/>
    <lineage>
        <taxon>Bacteria</taxon>
        <taxon>Pseudomonadati</taxon>
        <taxon>Pseudomonadota</taxon>
        <taxon>Gammaproteobacteria</taxon>
        <taxon>Oceanospirillales</taxon>
        <taxon>Oceanospirillaceae</taxon>
        <taxon>Thalassolituus</taxon>
    </lineage>
</organism>